<dbReference type="PANTHER" id="PTHR30037:SF4">
    <property type="entry name" value="DNA-3-METHYLADENINE GLYCOSYLASE I"/>
    <property type="match status" value="1"/>
</dbReference>
<dbReference type="Proteomes" id="UP000487882">
    <property type="component" value="Unassembled WGS sequence"/>
</dbReference>
<feature type="binding site" evidence="1">
    <location>
        <position position="178"/>
    </location>
    <ligand>
        <name>Zn(2+)</name>
        <dbReference type="ChEBI" id="CHEBI:29105"/>
    </ligand>
</feature>
<dbReference type="AlphaFoldDB" id="A0A7K1J405"/>
<dbReference type="SUPFAM" id="SSF48150">
    <property type="entry name" value="DNA-glycosylase"/>
    <property type="match status" value="1"/>
</dbReference>
<evidence type="ECO:0000256" key="1">
    <source>
        <dbReference type="PIRSR" id="PIRSR605019-1"/>
    </source>
</evidence>
<dbReference type="InterPro" id="IPR052891">
    <property type="entry name" value="DNA-3mA_glycosylase"/>
</dbReference>
<dbReference type="Pfam" id="PF03352">
    <property type="entry name" value="Adenine_glyco"/>
    <property type="match status" value="1"/>
</dbReference>
<dbReference type="InterPro" id="IPR005019">
    <property type="entry name" value="Adenine_glyco"/>
</dbReference>
<dbReference type="Gene3D" id="1.10.340.30">
    <property type="entry name" value="Hypothetical protein, domain 2"/>
    <property type="match status" value="1"/>
</dbReference>
<dbReference type="GO" id="GO:0006284">
    <property type="term" value="P:base-excision repair"/>
    <property type="evidence" value="ECO:0007669"/>
    <property type="project" value="InterPro"/>
</dbReference>
<gene>
    <name evidence="2" type="ORF">GSD1FS_0576</name>
</gene>
<protein>
    <submittedName>
        <fullName evidence="2">DNA-3-methyladenine glycosylase</fullName>
    </submittedName>
</protein>
<feature type="binding site" evidence="1">
    <location>
        <position position="12"/>
    </location>
    <ligand>
        <name>Zn(2+)</name>
        <dbReference type="ChEBI" id="CHEBI:29105"/>
    </ligand>
</feature>
<evidence type="ECO:0000313" key="3">
    <source>
        <dbReference type="Proteomes" id="UP000487882"/>
    </source>
</evidence>
<dbReference type="PANTHER" id="PTHR30037">
    <property type="entry name" value="DNA-3-METHYLADENINE GLYCOSYLASE 1"/>
    <property type="match status" value="1"/>
</dbReference>
<reference evidence="2 3" key="1">
    <citation type="submission" date="2019-09" db="EMBL/GenBank/DDBJ databases">
        <title>Bifidobacterium canis sp. nov., isolated from the digestive tract of German Shepherd dog puppy.</title>
        <authorList>
            <person name="Bunesova V."/>
        </authorList>
    </citation>
    <scope>NUCLEOTIDE SEQUENCE [LARGE SCALE GENOMIC DNA]</scope>
    <source>
        <strain evidence="2 3">GSD1FS</strain>
    </source>
</reference>
<dbReference type="EMBL" id="WNLP01000002">
    <property type="protein sequence ID" value="MUH59259.1"/>
    <property type="molecule type" value="Genomic_DNA"/>
</dbReference>
<keyword evidence="3" id="KW-1185">Reference proteome</keyword>
<feature type="binding site" evidence="1">
    <location>
        <position position="26"/>
    </location>
    <ligand>
        <name>Zn(2+)</name>
        <dbReference type="ChEBI" id="CHEBI:29105"/>
    </ligand>
</feature>
<feature type="binding site" evidence="1">
    <location>
        <position position="182"/>
    </location>
    <ligand>
        <name>Zn(2+)</name>
        <dbReference type="ChEBI" id="CHEBI:29105"/>
    </ligand>
</feature>
<keyword evidence="1" id="KW-0862">Zinc</keyword>
<dbReference type="GO" id="GO:0008725">
    <property type="term" value="F:DNA-3-methyladenine glycosylase activity"/>
    <property type="evidence" value="ECO:0007669"/>
    <property type="project" value="InterPro"/>
</dbReference>
<dbReference type="GO" id="GO:0046872">
    <property type="term" value="F:metal ion binding"/>
    <property type="evidence" value="ECO:0007669"/>
    <property type="project" value="UniProtKB-KW"/>
</dbReference>
<organism evidence="2 3">
    <name type="scientific">Bifidobacterium canis</name>
    <dbReference type="NCBI Taxonomy" id="2610880"/>
    <lineage>
        <taxon>Bacteria</taxon>
        <taxon>Bacillati</taxon>
        <taxon>Actinomycetota</taxon>
        <taxon>Actinomycetes</taxon>
        <taxon>Bifidobacteriales</taxon>
        <taxon>Bifidobacteriaceae</taxon>
        <taxon>Bifidobacterium</taxon>
    </lineage>
</organism>
<keyword evidence="1" id="KW-0479">Metal-binding</keyword>
<accession>A0A7K1J405</accession>
<dbReference type="InterPro" id="IPR011257">
    <property type="entry name" value="DNA_glycosylase"/>
</dbReference>
<dbReference type="RefSeq" id="WP_155588273.1">
    <property type="nucleotide sequence ID" value="NZ_WNLP01000002.1"/>
</dbReference>
<comment type="caution">
    <text evidence="2">The sequence shown here is derived from an EMBL/GenBank/DDBJ whole genome shotgun (WGS) entry which is preliminary data.</text>
</comment>
<name>A0A7K1J405_9BIFI</name>
<sequence length="189" mass="21553">MTERTDDGKSRCSWVNLNNPAYVAYHDSEWCVPTHDDHELFEMLVLEGFQAGLTWESILNRRQGFRDAFDNFDVNAVAAYDERKMADLKNDSRIIRNGAKIKAAVSNANIFRDIAAEYGSFANYLWNWSDGEVVYEVGQATSPLSDALSKDLKKRGMKFVGPTIMYSYLQAAGIINSHEPECYLYKVQR</sequence>
<evidence type="ECO:0000313" key="2">
    <source>
        <dbReference type="EMBL" id="MUH59259.1"/>
    </source>
</evidence>
<proteinExistence type="predicted"/>